<dbReference type="PANTHER" id="PTHR30346:SF0">
    <property type="entry name" value="HCA OPERON TRANSCRIPTIONAL ACTIVATOR HCAR"/>
    <property type="match status" value="1"/>
</dbReference>
<feature type="region of interest" description="Disordered" evidence="5">
    <location>
        <begin position="289"/>
        <end position="314"/>
    </location>
</feature>
<comment type="similarity">
    <text evidence="1">Belongs to the LysR transcriptional regulatory family.</text>
</comment>
<dbReference type="GO" id="GO:0003700">
    <property type="term" value="F:DNA-binding transcription factor activity"/>
    <property type="evidence" value="ECO:0007669"/>
    <property type="project" value="InterPro"/>
</dbReference>
<dbReference type="AlphaFoldDB" id="A0A6P0GNH3"/>
<dbReference type="GO" id="GO:0003677">
    <property type="term" value="F:DNA binding"/>
    <property type="evidence" value="ECO:0007669"/>
    <property type="project" value="UniProtKB-KW"/>
</dbReference>
<organism evidence="7 8">
    <name type="scientific">Geodermatophilus normandii</name>
    <dbReference type="NCBI Taxonomy" id="1137989"/>
    <lineage>
        <taxon>Bacteria</taxon>
        <taxon>Bacillati</taxon>
        <taxon>Actinomycetota</taxon>
        <taxon>Actinomycetes</taxon>
        <taxon>Geodermatophilales</taxon>
        <taxon>Geodermatophilaceae</taxon>
        <taxon>Geodermatophilus</taxon>
    </lineage>
</organism>
<reference evidence="7 8" key="1">
    <citation type="submission" date="2019-12" db="EMBL/GenBank/DDBJ databases">
        <title>WGS of CPCC 203550 I12A-02606.</title>
        <authorList>
            <person name="Jiang Z."/>
        </authorList>
    </citation>
    <scope>NUCLEOTIDE SEQUENCE [LARGE SCALE GENOMIC DNA]</scope>
    <source>
        <strain evidence="7 8">I12A-02606</strain>
    </source>
</reference>
<dbReference type="InterPro" id="IPR000847">
    <property type="entry name" value="LysR_HTH_N"/>
</dbReference>
<keyword evidence="4" id="KW-0804">Transcription</keyword>
<evidence type="ECO:0000313" key="7">
    <source>
        <dbReference type="EMBL" id="NEM08899.1"/>
    </source>
</evidence>
<dbReference type="PRINTS" id="PR00039">
    <property type="entry name" value="HTHLYSR"/>
</dbReference>
<name>A0A6P0GNH3_9ACTN</name>
<dbReference type="SUPFAM" id="SSF53850">
    <property type="entry name" value="Periplasmic binding protein-like II"/>
    <property type="match status" value="1"/>
</dbReference>
<keyword evidence="2" id="KW-0805">Transcription regulation</keyword>
<dbReference type="EMBL" id="JAAGWE010000048">
    <property type="protein sequence ID" value="NEM08899.1"/>
    <property type="molecule type" value="Genomic_DNA"/>
</dbReference>
<gene>
    <name evidence="7" type="ORF">GCU54_23355</name>
</gene>
<dbReference type="SUPFAM" id="SSF46785">
    <property type="entry name" value="Winged helix' DNA-binding domain"/>
    <property type="match status" value="1"/>
</dbReference>
<dbReference type="Gene3D" id="1.10.10.10">
    <property type="entry name" value="Winged helix-like DNA-binding domain superfamily/Winged helix DNA-binding domain"/>
    <property type="match status" value="1"/>
</dbReference>
<dbReference type="Pfam" id="PF00126">
    <property type="entry name" value="HTH_1"/>
    <property type="match status" value="1"/>
</dbReference>
<evidence type="ECO:0000313" key="8">
    <source>
        <dbReference type="Proteomes" id="UP000471126"/>
    </source>
</evidence>
<dbReference type="PANTHER" id="PTHR30346">
    <property type="entry name" value="TRANSCRIPTIONAL DUAL REGULATOR HCAR-RELATED"/>
    <property type="match status" value="1"/>
</dbReference>
<evidence type="ECO:0000259" key="6">
    <source>
        <dbReference type="PROSITE" id="PS50931"/>
    </source>
</evidence>
<evidence type="ECO:0000256" key="5">
    <source>
        <dbReference type="SAM" id="MobiDB-lite"/>
    </source>
</evidence>
<dbReference type="InterPro" id="IPR036388">
    <property type="entry name" value="WH-like_DNA-bd_sf"/>
</dbReference>
<evidence type="ECO:0000256" key="1">
    <source>
        <dbReference type="ARBA" id="ARBA00009437"/>
    </source>
</evidence>
<accession>A0A6P0GNH3</accession>
<evidence type="ECO:0000256" key="2">
    <source>
        <dbReference type="ARBA" id="ARBA00023015"/>
    </source>
</evidence>
<feature type="domain" description="HTH lysR-type" evidence="6">
    <location>
        <begin position="1"/>
        <end position="50"/>
    </location>
</feature>
<dbReference type="InterPro" id="IPR005119">
    <property type="entry name" value="LysR_subst-bd"/>
</dbReference>
<dbReference type="GO" id="GO:0032993">
    <property type="term" value="C:protein-DNA complex"/>
    <property type="evidence" value="ECO:0007669"/>
    <property type="project" value="TreeGrafter"/>
</dbReference>
<evidence type="ECO:0000256" key="3">
    <source>
        <dbReference type="ARBA" id="ARBA00023125"/>
    </source>
</evidence>
<evidence type="ECO:0000256" key="4">
    <source>
        <dbReference type="ARBA" id="ARBA00023163"/>
    </source>
</evidence>
<dbReference type="PROSITE" id="PS50931">
    <property type="entry name" value="HTH_LYSR"/>
    <property type="match status" value="1"/>
</dbReference>
<keyword evidence="3" id="KW-0238">DNA-binding</keyword>
<comment type="caution">
    <text evidence="7">The sequence shown here is derived from an EMBL/GenBank/DDBJ whole genome shotgun (WGS) entry which is preliminary data.</text>
</comment>
<dbReference type="Pfam" id="PF03466">
    <property type="entry name" value="LysR_substrate"/>
    <property type="match status" value="1"/>
</dbReference>
<sequence>MAVADAGSMTAAADAEHVSQAAISVGILDLERRLGVQLLARRPGHGVSLTEAGAGVVADARRVLAAATDVLSRAREPGTELRGSLSLGCYTTMAPLYLPSLYSAFAVEHPAVKLSVVEGAQEDLRRALMNGMCELALTYDTGLGPGLASETIRTLRPYVLLAADHPLASRDGVTLQDLGDEPLIQYSLGPSPSNAEHLLREVGVNPRIVHSSPDIEVVRSLVARGLGYTTMLQRWPMDVSLEGLPLACVPLNSNVPDYRVVVAWPQQDRLSRRAAAVVAVLRSTARRLRRTSDETPEVATPTDERLDQQAARTP</sequence>
<protein>
    <submittedName>
        <fullName evidence="7">LysR family transcriptional regulator</fullName>
    </submittedName>
</protein>
<dbReference type="InterPro" id="IPR036390">
    <property type="entry name" value="WH_DNA-bd_sf"/>
</dbReference>
<dbReference type="Gene3D" id="3.40.190.10">
    <property type="entry name" value="Periplasmic binding protein-like II"/>
    <property type="match status" value="2"/>
</dbReference>
<proteinExistence type="inferred from homology"/>
<dbReference type="Proteomes" id="UP000471126">
    <property type="component" value="Unassembled WGS sequence"/>
</dbReference>